<dbReference type="CDD" id="cd01129">
    <property type="entry name" value="PulE-GspE-like"/>
    <property type="match status" value="1"/>
</dbReference>
<keyword evidence="7" id="KW-1185">Reference proteome</keyword>
<dbReference type="Gene3D" id="3.40.50.300">
    <property type="entry name" value="P-loop containing nucleotide triphosphate hydrolases"/>
    <property type="match status" value="1"/>
</dbReference>
<dbReference type="Pfam" id="PF00437">
    <property type="entry name" value="T2SSE"/>
    <property type="match status" value="1"/>
</dbReference>
<dbReference type="EMBL" id="CP045921">
    <property type="protein sequence ID" value="QHN43149.1"/>
    <property type="molecule type" value="Genomic_DNA"/>
</dbReference>
<evidence type="ECO:0000256" key="2">
    <source>
        <dbReference type="ARBA" id="ARBA00022741"/>
    </source>
</evidence>
<evidence type="ECO:0000256" key="3">
    <source>
        <dbReference type="ARBA" id="ARBA00022840"/>
    </source>
</evidence>
<evidence type="ECO:0000313" key="7">
    <source>
        <dbReference type="Proteomes" id="UP001059824"/>
    </source>
</evidence>
<dbReference type="SUPFAM" id="SSF160246">
    <property type="entry name" value="EspE N-terminal domain-like"/>
    <property type="match status" value="1"/>
</dbReference>
<dbReference type="GO" id="GO:0005886">
    <property type="term" value="C:plasma membrane"/>
    <property type="evidence" value="ECO:0007669"/>
    <property type="project" value="TreeGrafter"/>
</dbReference>
<accession>A0A857MPH7</accession>
<gene>
    <name evidence="6" type="primary">pilB</name>
    <name evidence="6" type="ORF">GII36_04850</name>
</gene>
<proteinExistence type="inferred from homology"/>
<feature type="domain" description="Bacterial type II secretion system protein E" evidence="4">
    <location>
        <begin position="172"/>
        <end position="588"/>
    </location>
</feature>
<dbReference type="SUPFAM" id="SSF52540">
    <property type="entry name" value="P-loop containing nucleoside triphosphate hydrolases"/>
    <property type="match status" value="1"/>
</dbReference>
<dbReference type="FunFam" id="3.30.450.90:FF:000001">
    <property type="entry name" value="Type II secretion system ATPase GspE"/>
    <property type="match status" value="1"/>
</dbReference>
<evidence type="ECO:0000259" key="4">
    <source>
        <dbReference type="Pfam" id="PF00437"/>
    </source>
</evidence>
<dbReference type="Gene3D" id="3.30.300.160">
    <property type="entry name" value="Type II secretion system, protein E, N-terminal domain"/>
    <property type="match status" value="1"/>
</dbReference>
<keyword evidence="2" id="KW-0547">Nucleotide-binding</keyword>
<dbReference type="Proteomes" id="UP001059824">
    <property type="component" value="Chromosome"/>
</dbReference>
<reference evidence="6" key="1">
    <citation type="journal article" date="2021" name="Nat. Microbiol.">
        <title>Cocultivation of an ultrasmall environmental parasitic bacterium with lytic ability against bacteria associated with wastewater foams.</title>
        <authorList>
            <person name="Batinovic S."/>
            <person name="Rose J.J.A."/>
            <person name="Ratcliffe J."/>
            <person name="Seviour R.J."/>
            <person name="Petrovski S."/>
        </authorList>
    </citation>
    <scope>NUCLEOTIDE SEQUENCE</scope>
    <source>
        <strain evidence="6">JR1</strain>
    </source>
</reference>
<dbReference type="InterPro" id="IPR001482">
    <property type="entry name" value="T2SS/T4SS_dom"/>
</dbReference>
<protein>
    <submittedName>
        <fullName evidence="6">Type IV pilus assembly protein PilB</fullName>
    </submittedName>
</protein>
<dbReference type="InterPro" id="IPR027417">
    <property type="entry name" value="P-loop_NTPase"/>
</dbReference>
<dbReference type="GO" id="GO:0005524">
    <property type="term" value="F:ATP binding"/>
    <property type="evidence" value="ECO:0007669"/>
    <property type="project" value="UniProtKB-KW"/>
</dbReference>
<dbReference type="KEGG" id="mama:GII36_04850"/>
<dbReference type="PANTHER" id="PTHR30258">
    <property type="entry name" value="TYPE II SECRETION SYSTEM PROTEIN GSPE-RELATED"/>
    <property type="match status" value="1"/>
</dbReference>
<organism evidence="6 7">
    <name type="scientific">Candidatus Mycosynbacter amalyticus</name>
    <dbReference type="NCBI Taxonomy" id="2665156"/>
    <lineage>
        <taxon>Bacteria</taxon>
        <taxon>Candidatus Saccharimonadota</taxon>
        <taxon>Candidatus Saccharimonadota incertae sedis</taxon>
        <taxon>Candidatus Mycosynbacter</taxon>
    </lineage>
</organism>
<evidence type="ECO:0000256" key="1">
    <source>
        <dbReference type="ARBA" id="ARBA00006611"/>
    </source>
</evidence>
<dbReference type="InterPro" id="IPR007831">
    <property type="entry name" value="T2SS_GspE_N"/>
</dbReference>
<evidence type="ECO:0000259" key="5">
    <source>
        <dbReference type="Pfam" id="PF05157"/>
    </source>
</evidence>
<feature type="domain" description="Type II secretion system protein GspE N-terminal" evidence="5">
    <location>
        <begin position="61"/>
        <end position="144"/>
    </location>
</feature>
<name>A0A857MPH7_9BACT</name>
<sequence length="592" mass="65703">MRISDKTFLAMVGMGDTLTQEQMDTLKQESAKTHMPMQSLATKKEMLTDEAITRLFSEYTQIPYAEIDPKKIPEAALKKIPERIARQYNAIIFQIDDDGLIHLAMEDPDDVEAINFLQKQIGTNTKLYVSPHDVILSALDAYRGDVNKELGEVISIQSEDTKNEAVREEDVAEDSPIAKTVNLLLEYAIRSGASDIHIEPREEYIQVRYRVDGVLKEVNRLPKNIANALVSRVKILSNLKIDERRVPQDGRFKIHLGGRQFAFRVSTLPITDGEKIVMRVLNESNEALPLEKLGYWGKSLEVINNALEEPNGMILVTGPTGSGKSTSLFSVLSRMNTPDVNISTIEDPVEYKIPGVNQTQTNVKAGMTFASGLRALLRQDPNIIMVGEIRDGETANLGVQAALTGHLVFSTLHTNNAATCLPRLLDMGIEPFLIASTVKAVVGQRLVRRLRYQTREQYEPTEEEKKYVTSLFHLREGQTFAHIHELEKQAAAMGIGGDAPLATDEHGIKLLWRNNTDDNDDGAHSGFKGRVGIYEVLGISVPIQKMITGNATSNDIQDAAIGEGMTTMQTDGLIKALRGETTVEEVLRVTKE</sequence>
<keyword evidence="3" id="KW-0067">ATP-binding</keyword>
<dbReference type="AlphaFoldDB" id="A0A857MPH7"/>
<dbReference type="InterPro" id="IPR037257">
    <property type="entry name" value="T2SS_E_N_sf"/>
</dbReference>
<dbReference type="Pfam" id="PF05157">
    <property type="entry name" value="MshEN"/>
    <property type="match status" value="1"/>
</dbReference>
<comment type="similarity">
    <text evidence="1">Belongs to the GSP E family.</text>
</comment>
<dbReference type="RefSeq" id="WP_260763044.1">
    <property type="nucleotide sequence ID" value="NZ_CP045921.1"/>
</dbReference>
<dbReference type="Gene3D" id="3.30.450.90">
    <property type="match status" value="1"/>
</dbReference>
<dbReference type="PANTHER" id="PTHR30258:SF1">
    <property type="entry name" value="PROTEIN TRANSPORT PROTEIN HOFB HOMOLOG"/>
    <property type="match status" value="1"/>
</dbReference>
<evidence type="ECO:0000313" key="6">
    <source>
        <dbReference type="EMBL" id="QHN43149.1"/>
    </source>
</evidence>
<dbReference type="GO" id="GO:0016887">
    <property type="term" value="F:ATP hydrolysis activity"/>
    <property type="evidence" value="ECO:0007669"/>
    <property type="project" value="TreeGrafter"/>
</dbReference>